<dbReference type="Gene3D" id="1.10.3430.10">
    <property type="entry name" value="Ammonium transporter AmtB like domains"/>
    <property type="match status" value="1"/>
</dbReference>
<keyword evidence="12" id="KW-1185">Reference proteome</keyword>
<feature type="transmembrane region" description="Helical" evidence="9">
    <location>
        <begin position="151"/>
        <end position="173"/>
    </location>
</feature>
<feature type="transmembrane region" description="Helical" evidence="9">
    <location>
        <begin position="82"/>
        <end position="102"/>
    </location>
</feature>
<comment type="subcellular location">
    <subcellularLocation>
        <location evidence="9">Cell membrane</location>
        <topology evidence="9">Multi-pass membrane protein</topology>
    </subcellularLocation>
    <subcellularLocation>
        <location evidence="1">Membrane</location>
        <topology evidence="1">Multi-pass membrane protein</topology>
    </subcellularLocation>
</comment>
<comment type="caution">
    <text evidence="11">The sequence shown here is derived from an EMBL/GenBank/DDBJ whole genome shotgun (WGS) entry which is preliminary data.</text>
</comment>
<feature type="transmembrane region" description="Helical" evidence="9">
    <location>
        <begin position="185"/>
        <end position="205"/>
    </location>
</feature>
<dbReference type="SUPFAM" id="SSF111352">
    <property type="entry name" value="Ammonium transporter"/>
    <property type="match status" value="1"/>
</dbReference>
<protein>
    <recommendedName>
        <fullName evidence="8 9">Ammonium transporter</fullName>
    </recommendedName>
</protein>
<dbReference type="PANTHER" id="PTHR43029:SF10">
    <property type="entry name" value="AMMONIUM TRANSPORTER MEP2"/>
    <property type="match status" value="1"/>
</dbReference>
<feature type="transmembrane region" description="Helical" evidence="9">
    <location>
        <begin position="302"/>
        <end position="323"/>
    </location>
</feature>
<evidence type="ECO:0000256" key="3">
    <source>
        <dbReference type="ARBA" id="ARBA00022448"/>
    </source>
</evidence>
<dbReference type="InterPro" id="IPR024041">
    <property type="entry name" value="NH4_transpt_AmtB-like_dom"/>
</dbReference>
<evidence type="ECO:0000256" key="8">
    <source>
        <dbReference type="ARBA" id="ARBA00050025"/>
    </source>
</evidence>
<dbReference type="AlphaFoldDB" id="A0A4Q9KEV1"/>
<organism evidence="11 12">
    <name type="scientific">Propioniciclava sinopodophylli</name>
    <dbReference type="NCBI Taxonomy" id="1837344"/>
    <lineage>
        <taxon>Bacteria</taxon>
        <taxon>Bacillati</taxon>
        <taxon>Actinomycetota</taxon>
        <taxon>Actinomycetes</taxon>
        <taxon>Propionibacteriales</taxon>
        <taxon>Propionibacteriaceae</taxon>
        <taxon>Propioniciclava</taxon>
    </lineage>
</organism>
<feature type="transmembrane region" description="Helical" evidence="9">
    <location>
        <begin position="343"/>
        <end position="365"/>
    </location>
</feature>
<dbReference type="NCBIfam" id="TIGR00836">
    <property type="entry name" value="amt"/>
    <property type="match status" value="1"/>
</dbReference>
<evidence type="ECO:0000256" key="7">
    <source>
        <dbReference type="ARBA" id="ARBA00023177"/>
    </source>
</evidence>
<sequence length="413" mass="42302">MVSAALVLLMTPGLAFFYGGLSRARSAINMMMMSFGAMGLVAVVWVLWGYSMSGGGTSIAGIVADPITAFGLQNLPGEDLVGVGYGSTFAIITVALISGAVADRARFKAWMVFVPLWVTLVYAPLAYMVWGGGLLGADGAIGSVVGEALDFAGGLVVHMAAGLAALVLAVMIGRRAGFAPSLHKPHNVPFVMLGAALLWFGWFGFNGGAAGSLAEGGLIWVNTLVAPGAALVAWLFAEQLRDGRMTSIGAASGIVAGLVAITPACAFVTPLGALIIGAVAGAICCFAVNVKFKLGIDDSLDVVGLHFVAGLWGTLAIGLLAVAQEDGRAGLLYGGGFSIMTSQVVAVLVTTVYTVAVTALIAFAIHKTMGFRIAPEDEVGGIDLSEHRETAYDLEVALAYTGATDEAGELEKH</sequence>
<name>A0A4Q9KEV1_9ACTN</name>
<keyword evidence="3 9" id="KW-0813">Transport</keyword>
<keyword evidence="7 9" id="KW-0924">Ammonia transport</keyword>
<reference evidence="11 12" key="1">
    <citation type="submission" date="2019-01" db="EMBL/GenBank/DDBJ databases">
        <title>Lactibacter flavus gen. nov., sp. nov., a novel bacterium of the family Propionibacteriaceae isolated from raw milk and dairy products.</title>
        <authorList>
            <person name="Huptas C."/>
            <person name="Wenning M."/>
            <person name="Breitenwieser F."/>
            <person name="Doll E."/>
            <person name="Von Neubeck M."/>
            <person name="Busse H.-J."/>
            <person name="Scherer S."/>
        </authorList>
    </citation>
    <scope>NUCLEOTIDE SEQUENCE [LARGE SCALE GENOMIC DNA]</scope>
    <source>
        <strain evidence="11 12">KCTC 33808</strain>
    </source>
</reference>
<dbReference type="PROSITE" id="PS01219">
    <property type="entry name" value="AMMONIUM_TRANSP"/>
    <property type="match status" value="1"/>
</dbReference>
<keyword evidence="6 9" id="KW-0472">Membrane</keyword>
<feature type="transmembrane region" description="Helical" evidence="9">
    <location>
        <begin position="31"/>
        <end position="50"/>
    </location>
</feature>
<comment type="similarity">
    <text evidence="2 9">Belongs to the ammonia transporter channel (TC 1.A.11.2) family.</text>
</comment>
<evidence type="ECO:0000313" key="11">
    <source>
        <dbReference type="EMBL" id="TBT85079.1"/>
    </source>
</evidence>
<dbReference type="OrthoDB" id="9814202at2"/>
<accession>A0A4Q9KEV1</accession>
<feature type="transmembrane region" description="Helical" evidence="9">
    <location>
        <begin position="109"/>
        <end position="131"/>
    </location>
</feature>
<proteinExistence type="inferred from homology"/>
<evidence type="ECO:0000256" key="2">
    <source>
        <dbReference type="ARBA" id="ARBA00005887"/>
    </source>
</evidence>
<feature type="transmembrane region" description="Helical" evidence="9">
    <location>
        <begin position="271"/>
        <end position="290"/>
    </location>
</feature>
<evidence type="ECO:0000256" key="6">
    <source>
        <dbReference type="ARBA" id="ARBA00023136"/>
    </source>
</evidence>
<feature type="transmembrane region" description="Helical" evidence="9">
    <location>
        <begin position="248"/>
        <end position="265"/>
    </location>
</feature>
<keyword evidence="5 9" id="KW-1133">Transmembrane helix</keyword>
<keyword evidence="4 9" id="KW-0812">Transmembrane</keyword>
<dbReference type="GO" id="GO:0008519">
    <property type="term" value="F:ammonium channel activity"/>
    <property type="evidence" value="ECO:0007669"/>
    <property type="project" value="InterPro"/>
</dbReference>
<evidence type="ECO:0000313" key="12">
    <source>
        <dbReference type="Proteomes" id="UP000292373"/>
    </source>
</evidence>
<evidence type="ECO:0000256" key="1">
    <source>
        <dbReference type="ARBA" id="ARBA00004141"/>
    </source>
</evidence>
<dbReference type="InterPro" id="IPR001905">
    <property type="entry name" value="Ammonium_transpt"/>
</dbReference>
<feature type="domain" description="Ammonium transporter AmtB-like" evidence="10">
    <location>
        <begin position="1"/>
        <end position="392"/>
    </location>
</feature>
<dbReference type="Proteomes" id="UP000292373">
    <property type="component" value="Unassembled WGS sequence"/>
</dbReference>
<gene>
    <name evidence="11" type="ORF">ET989_07285</name>
</gene>
<evidence type="ECO:0000256" key="9">
    <source>
        <dbReference type="RuleBase" id="RU362002"/>
    </source>
</evidence>
<evidence type="ECO:0000259" key="10">
    <source>
        <dbReference type="Pfam" id="PF00909"/>
    </source>
</evidence>
<evidence type="ECO:0000256" key="5">
    <source>
        <dbReference type="ARBA" id="ARBA00022989"/>
    </source>
</evidence>
<dbReference type="InterPro" id="IPR018047">
    <property type="entry name" value="Ammonium_transpt_CS"/>
</dbReference>
<dbReference type="Pfam" id="PF00909">
    <property type="entry name" value="Ammonium_transp"/>
    <property type="match status" value="1"/>
</dbReference>
<evidence type="ECO:0000256" key="4">
    <source>
        <dbReference type="ARBA" id="ARBA00022692"/>
    </source>
</evidence>
<dbReference type="EMBL" id="SDMQ01000006">
    <property type="protein sequence ID" value="TBT85079.1"/>
    <property type="molecule type" value="Genomic_DNA"/>
</dbReference>
<dbReference type="GO" id="GO:0005886">
    <property type="term" value="C:plasma membrane"/>
    <property type="evidence" value="ECO:0007669"/>
    <property type="project" value="UniProtKB-SubCell"/>
</dbReference>
<dbReference type="InterPro" id="IPR029020">
    <property type="entry name" value="Ammonium/urea_transptr"/>
</dbReference>
<feature type="transmembrane region" description="Helical" evidence="9">
    <location>
        <begin position="217"/>
        <end position="236"/>
    </location>
</feature>
<dbReference type="PANTHER" id="PTHR43029">
    <property type="entry name" value="AMMONIUM TRANSPORTER MEP2"/>
    <property type="match status" value="1"/>
</dbReference>